<proteinExistence type="predicted"/>
<name>A0ABD3UCX6_SINWO</name>
<keyword evidence="2" id="KW-1185">Reference proteome</keyword>
<protein>
    <submittedName>
        <fullName evidence="1">Uncharacterized protein</fullName>
    </submittedName>
</protein>
<organism evidence="1 2">
    <name type="scientific">Sinanodonta woodiana</name>
    <name type="common">Chinese pond mussel</name>
    <name type="synonym">Anodonta woodiana</name>
    <dbReference type="NCBI Taxonomy" id="1069815"/>
    <lineage>
        <taxon>Eukaryota</taxon>
        <taxon>Metazoa</taxon>
        <taxon>Spiralia</taxon>
        <taxon>Lophotrochozoa</taxon>
        <taxon>Mollusca</taxon>
        <taxon>Bivalvia</taxon>
        <taxon>Autobranchia</taxon>
        <taxon>Heteroconchia</taxon>
        <taxon>Palaeoheterodonta</taxon>
        <taxon>Unionida</taxon>
        <taxon>Unionoidea</taxon>
        <taxon>Unionidae</taxon>
        <taxon>Unioninae</taxon>
        <taxon>Sinanodonta</taxon>
    </lineage>
</organism>
<sequence>MADALVPERDFDSVVPNDKGKDKASIEVTLKSFKKTDIAKAFFTTDKVFRIEATVDTKVYSKLVPALKEEDIEMPPKIEKSKGHFKVKLKKKRDFSIQKTFFAT</sequence>
<reference evidence="1 2" key="1">
    <citation type="submission" date="2024-11" db="EMBL/GenBank/DDBJ databases">
        <title>Chromosome-level genome assembly of the freshwater bivalve Anodonta woodiana.</title>
        <authorList>
            <person name="Chen X."/>
        </authorList>
    </citation>
    <scope>NUCLEOTIDE SEQUENCE [LARGE SCALE GENOMIC DNA]</scope>
    <source>
        <strain evidence="1">MN2024</strain>
        <tissue evidence="1">Gills</tissue>
    </source>
</reference>
<evidence type="ECO:0000313" key="2">
    <source>
        <dbReference type="Proteomes" id="UP001634394"/>
    </source>
</evidence>
<evidence type="ECO:0000313" key="1">
    <source>
        <dbReference type="EMBL" id="KAL3847250.1"/>
    </source>
</evidence>
<dbReference type="AlphaFoldDB" id="A0ABD3UCX6"/>
<comment type="caution">
    <text evidence="1">The sequence shown here is derived from an EMBL/GenBank/DDBJ whole genome shotgun (WGS) entry which is preliminary data.</text>
</comment>
<dbReference type="Proteomes" id="UP001634394">
    <property type="component" value="Unassembled WGS sequence"/>
</dbReference>
<dbReference type="EMBL" id="JBJQND010000016">
    <property type="protein sequence ID" value="KAL3847250.1"/>
    <property type="molecule type" value="Genomic_DNA"/>
</dbReference>
<gene>
    <name evidence="1" type="ORF">ACJMK2_018171</name>
</gene>
<accession>A0ABD3UCX6</accession>